<evidence type="ECO:0008006" key="5">
    <source>
        <dbReference type="Google" id="ProtNLM"/>
    </source>
</evidence>
<evidence type="ECO:0000256" key="2">
    <source>
        <dbReference type="SAM" id="SignalP"/>
    </source>
</evidence>
<accession>A0A9X2Y082</accession>
<evidence type="ECO:0000313" key="3">
    <source>
        <dbReference type="EMBL" id="MCU7552716.1"/>
    </source>
</evidence>
<reference evidence="3" key="1">
    <citation type="submission" date="2022-09" db="EMBL/GenBank/DDBJ databases">
        <authorList>
            <person name="Yuan C."/>
            <person name="Ke Z."/>
        </authorList>
    </citation>
    <scope>NUCLEOTIDE SEQUENCE</scope>
    <source>
        <strain evidence="3">LB-8</strain>
    </source>
</reference>
<dbReference type="AlphaFoldDB" id="A0A9X2Y082"/>
<gene>
    <name evidence="3" type="ORF">OCK74_26590</name>
</gene>
<feature type="compositionally biased region" description="Basic and acidic residues" evidence="1">
    <location>
        <begin position="153"/>
        <end position="172"/>
    </location>
</feature>
<feature type="chain" id="PRO_5040808640" description="DUF4476 domain-containing protein" evidence="2">
    <location>
        <begin position="20"/>
        <end position="476"/>
    </location>
</feature>
<keyword evidence="2" id="KW-0732">Signal</keyword>
<feature type="signal peptide" evidence="2">
    <location>
        <begin position="1"/>
        <end position="19"/>
    </location>
</feature>
<dbReference type="EMBL" id="JAOTIF010000043">
    <property type="protein sequence ID" value="MCU7552716.1"/>
    <property type="molecule type" value="Genomic_DNA"/>
</dbReference>
<reference evidence="3" key="2">
    <citation type="submission" date="2023-04" db="EMBL/GenBank/DDBJ databases">
        <title>Paracnuella aquatica gen. nov., sp. nov., a member of the family Chitinophagaceae isolated from a hot spring.</title>
        <authorList>
            <person name="Wang C."/>
        </authorList>
    </citation>
    <scope>NUCLEOTIDE SEQUENCE</scope>
    <source>
        <strain evidence="3">LB-8</strain>
    </source>
</reference>
<dbReference type="Proteomes" id="UP001155483">
    <property type="component" value="Unassembled WGS sequence"/>
</dbReference>
<protein>
    <recommendedName>
        <fullName evidence="5">DUF4476 domain-containing protein</fullName>
    </recommendedName>
</protein>
<keyword evidence="4" id="KW-1185">Reference proteome</keyword>
<sequence>MKKLLFIVILLCFGSMAFAQKVYFIYIQSDAGTPFYVKMGEKVYSSTASGYVILPKLVDSTYVLYLGQPGNQAKELRFSVPINNADRGFLLKNLQEGLALFDLQSMAVINPTPSTSGVMYESNTVKSDLFTRLLARAVDDSTLLMEPVLAKGNEPKPSKKEEIKNKAPKDKNEAIVKASEEVPAKEDVAINKTTVNTPVSTTPIVDNNNVKDAAVPQETQVPKDIAATKVTVSQSDSANLKVSATSRDTDAKDTSTLKDAVVQNVQKTDSIQGEPAKQEQTEFKRSVVKKYAESSNFQGFGLTFIDTWEGVTDTIRLVIPNVVDASALVKTELPKVDNQLSNEAIKDVPASNNNQVSATVINNDKDSLQTTVVKNEATPANCKEASNKDFLELRKNMAAKDRGEEMLAEARKAFNEKCYTTEQIRKLSVLFYTQEGKFLFFKEAKPFVSDKDRFATLLFELNEDAYQERFKSLLEN</sequence>
<name>A0A9X2Y082_9BACT</name>
<evidence type="ECO:0000256" key="1">
    <source>
        <dbReference type="SAM" id="MobiDB-lite"/>
    </source>
</evidence>
<dbReference type="RefSeq" id="WP_279300153.1">
    <property type="nucleotide sequence ID" value="NZ_JAOTIF010000043.1"/>
</dbReference>
<organism evidence="3 4">
    <name type="scientific">Paraflavisolibacter caeni</name>
    <dbReference type="NCBI Taxonomy" id="2982496"/>
    <lineage>
        <taxon>Bacteria</taxon>
        <taxon>Pseudomonadati</taxon>
        <taxon>Bacteroidota</taxon>
        <taxon>Chitinophagia</taxon>
        <taxon>Chitinophagales</taxon>
        <taxon>Chitinophagaceae</taxon>
        <taxon>Paraflavisolibacter</taxon>
    </lineage>
</organism>
<feature type="region of interest" description="Disordered" evidence="1">
    <location>
        <begin position="150"/>
        <end position="172"/>
    </location>
</feature>
<proteinExistence type="predicted"/>
<comment type="caution">
    <text evidence="3">The sequence shown here is derived from an EMBL/GenBank/DDBJ whole genome shotgun (WGS) entry which is preliminary data.</text>
</comment>
<evidence type="ECO:0000313" key="4">
    <source>
        <dbReference type="Proteomes" id="UP001155483"/>
    </source>
</evidence>